<dbReference type="PANTHER" id="PTHR10908:SF0">
    <property type="entry name" value="SEROTONIN N-ACETYLTRANSFERASE"/>
    <property type="match status" value="1"/>
</dbReference>
<evidence type="ECO:0000256" key="2">
    <source>
        <dbReference type="ARBA" id="ARBA00023315"/>
    </source>
</evidence>
<dbReference type="InterPro" id="IPR016181">
    <property type="entry name" value="Acyl_CoA_acyltransferase"/>
</dbReference>
<proteinExistence type="predicted"/>
<dbReference type="CDD" id="cd04301">
    <property type="entry name" value="NAT_SF"/>
    <property type="match status" value="1"/>
</dbReference>
<keyword evidence="2" id="KW-0012">Acyltransferase</keyword>
<dbReference type="Gene3D" id="3.40.630.30">
    <property type="match status" value="1"/>
</dbReference>
<sequence length="162" mass="18228">MIKFGPAQEKDLSVIMEIENSGFSNDEAATKDSMLGRIKTISDTFIVAYDEQRQPLGYVVGSASHERYISDELFEKTVPNSQAAKYQTILSLVVAPDKRGSGLAGQLLEQLAVVARKQRRQLITLTCLKRLIPFYEKHSYQVDGISDSQHAGEIWYNMTRIL</sequence>
<dbReference type="OrthoDB" id="9800962at2"/>
<evidence type="ECO:0000313" key="5">
    <source>
        <dbReference type="Proteomes" id="UP000051491"/>
    </source>
</evidence>
<organism evidence="4 5">
    <name type="scientific">Ligilactobacillus acidipiscis</name>
    <dbReference type="NCBI Taxonomy" id="89059"/>
    <lineage>
        <taxon>Bacteria</taxon>
        <taxon>Bacillati</taxon>
        <taxon>Bacillota</taxon>
        <taxon>Bacilli</taxon>
        <taxon>Lactobacillales</taxon>
        <taxon>Lactobacillaceae</taxon>
        <taxon>Ligilactobacillus</taxon>
    </lineage>
</organism>
<dbReference type="Proteomes" id="UP000051491">
    <property type="component" value="Unassembled WGS sequence"/>
</dbReference>
<dbReference type="InterPro" id="IPR051635">
    <property type="entry name" value="SNAT-like"/>
</dbReference>
<dbReference type="PANTHER" id="PTHR10908">
    <property type="entry name" value="SEROTONIN N-ACETYLTRANSFERASE"/>
    <property type="match status" value="1"/>
</dbReference>
<gene>
    <name evidence="4" type="ORF">IV43_GL000170</name>
</gene>
<evidence type="ECO:0000313" key="4">
    <source>
        <dbReference type="EMBL" id="KRN80894.1"/>
    </source>
</evidence>
<dbReference type="RefSeq" id="WP_010495068.1">
    <property type="nucleotide sequence ID" value="NZ_JQBK01000106.1"/>
</dbReference>
<feature type="domain" description="N-acetyltransferase" evidence="3">
    <location>
        <begin position="2"/>
        <end position="161"/>
    </location>
</feature>
<dbReference type="GO" id="GO:0008080">
    <property type="term" value="F:N-acetyltransferase activity"/>
    <property type="evidence" value="ECO:0007669"/>
    <property type="project" value="UniProtKB-ARBA"/>
</dbReference>
<reference evidence="4 5" key="1">
    <citation type="journal article" date="2015" name="Genome Announc.">
        <title>Expanding the biotechnology potential of lactobacilli through comparative genomics of 213 strains and associated genera.</title>
        <authorList>
            <person name="Sun Z."/>
            <person name="Harris H.M."/>
            <person name="McCann A."/>
            <person name="Guo C."/>
            <person name="Argimon S."/>
            <person name="Zhang W."/>
            <person name="Yang X."/>
            <person name="Jeffery I.B."/>
            <person name="Cooney J.C."/>
            <person name="Kagawa T.F."/>
            <person name="Liu W."/>
            <person name="Song Y."/>
            <person name="Salvetti E."/>
            <person name="Wrobel A."/>
            <person name="Rasinkangas P."/>
            <person name="Parkhill J."/>
            <person name="Rea M.C."/>
            <person name="O'Sullivan O."/>
            <person name="Ritari J."/>
            <person name="Douillard F.P."/>
            <person name="Paul Ross R."/>
            <person name="Yang R."/>
            <person name="Briner A.E."/>
            <person name="Felis G.E."/>
            <person name="de Vos W.M."/>
            <person name="Barrangou R."/>
            <person name="Klaenhammer T.R."/>
            <person name="Caufield P.W."/>
            <person name="Cui Y."/>
            <person name="Zhang H."/>
            <person name="O'Toole P.W."/>
        </authorList>
    </citation>
    <scope>NUCLEOTIDE SEQUENCE [LARGE SCALE GENOMIC DNA]</scope>
    <source>
        <strain evidence="4 5">DSM 15353</strain>
    </source>
</reference>
<accession>A0A0R2JV11</accession>
<dbReference type="PATRIC" id="fig|89059.3.peg.175"/>
<evidence type="ECO:0000256" key="1">
    <source>
        <dbReference type="ARBA" id="ARBA00022679"/>
    </source>
</evidence>
<dbReference type="AlphaFoldDB" id="A0A0R2JV11"/>
<comment type="caution">
    <text evidence="4">The sequence shown here is derived from an EMBL/GenBank/DDBJ whole genome shotgun (WGS) entry which is preliminary data.</text>
</comment>
<dbReference type="PROSITE" id="PS51186">
    <property type="entry name" value="GNAT"/>
    <property type="match status" value="1"/>
</dbReference>
<evidence type="ECO:0000259" key="3">
    <source>
        <dbReference type="PROSITE" id="PS51186"/>
    </source>
</evidence>
<dbReference type="STRING" id="89059.LAC1533_0289"/>
<dbReference type="EMBL" id="JQBK01000106">
    <property type="protein sequence ID" value="KRN80894.1"/>
    <property type="molecule type" value="Genomic_DNA"/>
</dbReference>
<dbReference type="SUPFAM" id="SSF55729">
    <property type="entry name" value="Acyl-CoA N-acyltransferases (Nat)"/>
    <property type="match status" value="1"/>
</dbReference>
<dbReference type="Pfam" id="PF13508">
    <property type="entry name" value="Acetyltransf_7"/>
    <property type="match status" value="1"/>
</dbReference>
<keyword evidence="1 4" id="KW-0808">Transferase</keyword>
<dbReference type="InterPro" id="IPR000182">
    <property type="entry name" value="GNAT_dom"/>
</dbReference>
<name>A0A0R2JV11_9LACO</name>
<protein>
    <submittedName>
        <fullName evidence="4">N-acetyltransferase GCN5</fullName>
    </submittedName>
</protein>